<protein>
    <recommendedName>
        <fullName evidence="3">Aminotransferase class V domain-containing protein</fullName>
    </recommendedName>
</protein>
<dbReference type="EMBL" id="PCDP01000028">
    <property type="protein sequence ID" value="PZM15040.1"/>
    <property type="molecule type" value="Genomic_DNA"/>
</dbReference>
<dbReference type="InterPro" id="IPR015421">
    <property type="entry name" value="PyrdxlP-dep_Trfase_major"/>
</dbReference>
<evidence type="ECO:0000313" key="1">
    <source>
        <dbReference type="EMBL" id="PZM15040.1"/>
    </source>
</evidence>
<evidence type="ECO:0000313" key="2">
    <source>
        <dbReference type="Proteomes" id="UP000248925"/>
    </source>
</evidence>
<dbReference type="AlphaFoldDB" id="A0A2W4EYM5"/>
<gene>
    <name evidence="1" type="ORF">CPY51_08315</name>
</gene>
<dbReference type="Gene3D" id="3.40.640.10">
    <property type="entry name" value="Type I PLP-dependent aspartate aminotransferase-like (Major domain)"/>
    <property type="match status" value="1"/>
</dbReference>
<dbReference type="Proteomes" id="UP000248925">
    <property type="component" value="Unassembled WGS sequence"/>
</dbReference>
<reference evidence="1 2" key="1">
    <citation type="journal article" date="2018" name="Sci. Rep.">
        <title>Rhizobium tumorigenes sp. nov., a novel plant tumorigenic bacterium isolated from cane gall tumors on thornless blackberry.</title>
        <authorList>
            <person name="Kuzmanovi N."/>
            <person name="Smalla K."/>
            <person name="Gronow S."/>
            <person name="PuBawska J."/>
        </authorList>
    </citation>
    <scope>NUCLEOTIDE SEQUENCE [LARGE SCALE GENOMIC DNA]</scope>
    <source>
        <strain evidence="1 2">CCBAU 85046</strain>
    </source>
</reference>
<dbReference type="InterPro" id="IPR015424">
    <property type="entry name" value="PyrdxlP-dep_Trfase"/>
</dbReference>
<organism evidence="1 2">
    <name type="scientific">Rhizobium tubonense</name>
    <dbReference type="NCBI Taxonomy" id="484088"/>
    <lineage>
        <taxon>Bacteria</taxon>
        <taxon>Pseudomonadati</taxon>
        <taxon>Pseudomonadota</taxon>
        <taxon>Alphaproteobacteria</taxon>
        <taxon>Hyphomicrobiales</taxon>
        <taxon>Rhizobiaceae</taxon>
        <taxon>Rhizobium/Agrobacterium group</taxon>
        <taxon>Rhizobium</taxon>
    </lineage>
</organism>
<dbReference type="SUPFAM" id="SSF53383">
    <property type="entry name" value="PLP-dependent transferases"/>
    <property type="match status" value="1"/>
</dbReference>
<keyword evidence="2" id="KW-1185">Reference proteome</keyword>
<proteinExistence type="predicted"/>
<dbReference type="RefSeq" id="WP_111159806.1">
    <property type="nucleotide sequence ID" value="NZ_PCDP01000028.1"/>
</dbReference>
<sequence length="513" mass="54745">MPAIRGIQKAPIGRVSETGKLDQLLASTTSVSLLLGTGGDRRIWPDPITRRNRYGTLATPADDEISFASTTASNVSGEGFLAAGIELARLVNVESTSPLVVDQWFADVRHRIGLYLGCANAEIILAASGTDAELLALCLFAGLSKRPLTNILVAPDETGSGVPQAAAGRHYSDFTALGTAVEAGASLEGLSPDRIDVRVIAIRDETGAARDQHQIDTDLIAAVEHELGRDRDVLVHVLDTSKTGLTGVTRQTARHVAALAPGRVHVIVDACQFRCSISALQQDLADGFIVAVTGSKFIAGPPFSGALLVPAALAAEFAARADLPAGLSDYTAAHDWPASLREQMTFVFRSEFNLGLGLRWAAALASLSRYAEIAESRQRTIKDHFVSLVRSRLEGAKEIFLHPDDDGDHLGARAIVPLTMTQASGAFASFEESQRIHLMMRELVEGPICHMGQAVRLGGRTVLRLAASAADVVTVSARMTAGQSLYQASRPIESRLDGLFDKLSAVLRYRQTI</sequence>
<accession>A0A2W4EYM5</accession>
<dbReference type="OrthoDB" id="8556864at2"/>
<comment type="caution">
    <text evidence="1">The sequence shown here is derived from an EMBL/GenBank/DDBJ whole genome shotgun (WGS) entry which is preliminary data.</text>
</comment>
<name>A0A2W4EYM5_9HYPH</name>
<evidence type="ECO:0008006" key="3">
    <source>
        <dbReference type="Google" id="ProtNLM"/>
    </source>
</evidence>